<reference evidence="1 2" key="1">
    <citation type="journal article" date="2020" name="Front. Microbiol.">
        <title>Genetic Organization of the aprX-lipA2 Operon Affects the Proteolytic Potential of Pseudomonas Species in Milk.</title>
        <authorList>
            <person name="Maier C."/>
            <person name="Huptas C."/>
            <person name="von Neubeck M."/>
            <person name="Scherer S."/>
            <person name="Wenning M."/>
            <person name="Lucking G."/>
        </authorList>
    </citation>
    <scope>NUCLEOTIDE SEQUENCE [LARGE SCALE GENOMIC DNA]</scope>
    <source>
        <strain evidence="1 2">G4779</strain>
    </source>
</reference>
<name>A0A7Y1QLL0_9PSED</name>
<dbReference type="RefSeq" id="WP_123411871.1">
    <property type="nucleotide sequence ID" value="NZ_JAAQYP010000015.1"/>
</dbReference>
<dbReference type="InterPro" id="IPR019660">
    <property type="entry name" value="Put_sensory_transdc_reg_YbjN"/>
</dbReference>
<accession>A0A7Y1QLL0</accession>
<sequence length="178" mass="19259">MTEQAQLIASVTPQSLTELLQGAGYRVNQTDQNGIVQLLSASQGIGYAVRFGNAAGAGQGSYVDFTFSCALRVQGELPAGLAELWNASRRFARLSVQGEFLVMEMDVVVAGVGHDHLRSQLELWDRLLQEFIVYLRDYSQHAARLQAQPEATPETMPEAAPEAVAEAVVEAVVEVPGQ</sequence>
<evidence type="ECO:0000313" key="2">
    <source>
        <dbReference type="Proteomes" id="UP000542111"/>
    </source>
</evidence>
<evidence type="ECO:0000313" key="1">
    <source>
        <dbReference type="EMBL" id="NNA95899.1"/>
    </source>
</evidence>
<gene>
    <name evidence="1" type="ORF">HBO33_12045</name>
</gene>
<dbReference type="EMBL" id="JAAQYP010000015">
    <property type="protein sequence ID" value="NNA95899.1"/>
    <property type="molecule type" value="Genomic_DNA"/>
</dbReference>
<dbReference type="Proteomes" id="UP000542111">
    <property type="component" value="Unassembled WGS sequence"/>
</dbReference>
<dbReference type="Pfam" id="PF10722">
    <property type="entry name" value="YbjN"/>
    <property type="match status" value="1"/>
</dbReference>
<dbReference type="AlphaFoldDB" id="A0A7Y1QLL0"/>
<proteinExistence type="predicted"/>
<comment type="caution">
    <text evidence="1">The sequence shown here is derived from an EMBL/GenBank/DDBJ whole genome shotgun (WGS) entry which is preliminary data.</text>
</comment>
<dbReference type="CDD" id="cd17511">
    <property type="entry name" value="YbjN_AmyR-like"/>
    <property type="match status" value="1"/>
</dbReference>
<organism evidence="1 2">
    <name type="scientific">Pseudomonas gessardii</name>
    <dbReference type="NCBI Taxonomy" id="78544"/>
    <lineage>
        <taxon>Bacteria</taxon>
        <taxon>Pseudomonadati</taxon>
        <taxon>Pseudomonadota</taxon>
        <taxon>Gammaproteobacteria</taxon>
        <taxon>Pseudomonadales</taxon>
        <taxon>Pseudomonadaceae</taxon>
        <taxon>Pseudomonas</taxon>
    </lineage>
</organism>
<protein>
    <submittedName>
        <fullName evidence="1">YbjN domain-containing protein</fullName>
    </submittedName>
</protein>